<comment type="caution">
    <text evidence="3">The sequence shown here is derived from an EMBL/GenBank/DDBJ whole genome shotgun (WGS) entry which is preliminary data.</text>
</comment>
<accession>A0A2G4F4F4</accession>
<dbReference type="Proteomes" id="UP000226442">
    <property type="component" value="Unassembled WGS sequence"/>
</dbReference>
<evidence type="ECO:0000256" key="1">
    <source>
        <dbReference type="ARBA" id="ARBA00008580"/>
    </source>
</evidence>
<proteinExistence type="inferred from homology"/>
<name>A0A2G4F4F4_9CYAN</name>
<organism evidence="3 4">
    <name type="scientific">Tychonema bourrellyi FEM_GT703</name>
    <dbReference type="NCBI Taxonomy" id="2040638"/>
    <lineage>
        <taxon>Bacteria</taxon>
        <taxon>Bacillati</taxon>
        <taxon>Cyanobacteriota</taxon>
        <taxon>Cyanophyceae</taxon>
        <taxon>Oscillatoriophycideae</taxon>
        <taxon>Oscillatoriales</taxon>
        <taxon>Microcoleaceae</taxon>
        <taxon>Tychonema</taxon>
    </lineage>
</organism>
<dbReference type="InterPro" id="IPR022789">
    <property type="entry name" value="ParD"/>
</dbReference>
<dbReference type="RefSeq" id="WP_096832282.1">
    <property type="nucleotide sequence ID" value="NZ_NXIB02000015.1"/>
</dbReference>
<dbReference type="SUPFAM" id="SSF47598">
    <property type="entry name" value="Ribbon-helix-helix"/>
    <property type="match status" value="1"/>
</dbReference>
<gene>
    <name evidence="3" type="ORF">CP500_004410</name>
</gene>
<dbReference type="InterPro" id="IPR038296">
    <property type="entry name" value="ParD_sf"/>
</dbReference>
<keyword evidence="2" id="KW-1277">Toxin-antitoxin system</keyword>
<protein>
    <submittedName>
        <fullName evidence="3">Type II toxin-antitoxin system ParD family antitoxin</fullName>
    </submittedName>
</protein>
<dbReference type="EMBL" id="NXIB02000015">
    <property type="protein sequence ID" value="PHX56663.1"/>
    <property type="molecule type" value="Genomic_DNA"/>
</dbReference>
<dbReference type="OrthoDB" id="515108at2"/>
<reference evidence="3" key="1">
    <citation type="submission" date="2017-10" db="EMBL/GenBank/DDBJ databases">
        <title>Draft genome sequence of the planktic cyanobacteria Tychonema bourrellyi isolated from alpine lentic freshwater.</title>
        <authorList>
            <person name="Tett A."/>
            <person name="Armanini F."/>
            <person name="Asnicar F."/>
            <person name="Boscaini A."/>
            <person name="Pasolli E."/>
            <person name="Zolfo M."/>
            <person name="Donati C."/>
            <person name="Salmaso N."/>
            <person name="Segata N."/>
        </authorList>
    </citation>
    <scope>NUCLEOTIDE SEQUENCE</scope>
    <source>
        <strain evidence="3">FEM_GT703</strain>
    </source>
</reference>
<evidence type="ECO:0000256" key="2">
    <source>
        <dbReference type="ARBA" id="ARBA00022649"/>
    </source>
</evidence>
<dbReference type="GO" id="GO:0006355">
    <property type="term" value="P:regulation of DNA-templated transcription"/>
    <property type="evidence" value="ECO:0007669"/>
    <property type="project" value="InterPro"/>
</dbReference>
<dbReference type="NCBIfam" id="TIGR02606">
    <property type="entry name" value="antidote_CC2985"/>
    <property type="match status" value="1"/>
</dbReference>
<keyword evidence="4" id="KW-1185">Reference proteome</keyword>
<dbReference type="PANTHER" id="PTHR36582">
    <property type="entry name" value="ANTITOXIN PARD"/>
    <property type="match status" value="1"/>
</dbReference>
<dbReference type="Gene3D" id="6.10.10.120">
    <property type="entry name" value="Antitoxin ParD1-like"/>
    <property type="match status" value="1"/>
</dbReference>
<dbReference type="CDD" id="cd22231">
    <property type="entry name" value="RHH_NikR_HicB-like"/>
    <property type="match status" value="1"/>
</dbReference>
<evidence type="ECO:0000313" key="4">
    <source>
        <dbReference type="Proteomes" id="UP000226442"/>
    </source>
</evidence>
<dbReference type="AlphaFoldDB" id="A0A2G4F4F4"/>
<dbReference type="PANTHER" id="PTHR36582:SF2">
    <property type="entry name" value="ANTITOXIN PARD"/>
    <property type="match status" value="1"/>
</dbReference>
<dbReference type="InterPro" id="IPR010985">
    <property type="entry name" value="Ribbon_hlx_hlx"/>
</dbReference>
<comment type="similarity">
    <text evidence="1">Belongs to the ParD antitoxin family.</text>
</comment>
<dbReference type="Pfam" id="PF03693">
    <property type="entry name" value="ParD_antitoxin"/>
    <property type="match status" value="1"/>
</dbReference>
<sequence>MKSINISLPEAMRSYVEERVAKGGYGTLSEYFRELVRLDRKRKAQECLENLLLEGLESGEATEMTDSDWEDVRQAVRVRLSQRSRTNEQG</sequence>
<evidence type="ECO:0000313" key="3">
    <source>
        <dbReference type="EMBL" id="PHX56663.1"/>
    </source>
</evidence>